<proteinExistence type="predicted"/>
<dbReference type="NCBIfam" id="NF041265">
    <property type="entry name" value="NadS"/>
    <property type="match status" value="1"/>
</dbReference>
<keyword evidence="2" id="KW-0238">DNA-binding</keyword>
<evidence type="ECO:0000256" key="1">
    <source>
        <dbReference type="ARBA" id="ARBA00023015"/>
    </source>
</evidence>
<evidence type="ECO:0000256" key="2">
    <source>
        <dbReference type="ARBA" id="ARBA00023125"/>
    </source>
</evidence>
<dbReference type="PROSITE" id="PS50943">
    <property type="entry name" value="HTH_CROC1"/>
    <property type="match status" value="1"/>
</dbReference>
<dbReference type="PANTHER" id="PTHR36511:SF4">
    <property type="entry name" value="ANTITOXIN MQSA"/>
    <property type="match status" value="1"/>
</dbReference>
<dbReference type="SUPFAM" id="SSF47413">
    <property type="entry name" value="lambda repressor-like DNA-binding domains"/>
    <property type="match status" value="1"/>
</dbReference>
<dbReference type="InterPro" id="IPR047761">
    <property type="entry name" value="NadS-like"/>
</dbReference>
<dbReference type="RefSeq" id="WP_070071789.1">
    <property type="nucleotide sequence ID" value="NZ_CP017448.1"/>
</dbReference>
<dbReference type="Gene3D" id="1.10.260.40">
    <property type="entry name" value="lambda repressor-like DNA-binding domains"/>
    <property type="match status" value="1"/>
</dbReference>
<dbReference type="EMBL" id="CP017448">
    <property type="protein sequence ID" value="AOV16193.1"/>
    <property type="molecule type" value="Genomic_DNA"/>
</dbReference>
<keyword evidence="3" id="KW-0804">Transcription</keyword>
<dbReference type="KEGG" id="aaeo:BJI67_03125"/>
<accession>A0A1D8K5G1</accession>
<sequence length="96" mass="10675">MDKALFDELAESLKEAGKIRRGDQAPSRRFAFDALDVKAIRERTGLSQGRFALLMGVSVRTLQNWEQGRQQPQGPAESLLRIVKNDPQGAMKALHG</sequence>
<name>A0A1D8K5G1_9GAMM</name>
<dbReference type="AlphaFoldDB" id="A0A1D8K5G1"/>
<evidence type="ECO:0000256" key="3">
    <source>
        <dbReference type="ARBA" id="ARBA00023163"/>
    </source>
</evidence>
<evidence type="ECO:0000259" key="4">
    <source>
        <dbReference type="PROSITE" id="PS50943"/>
    </source>
</evidence>
<gene>
    <name evidence="5" type="ORF">BJI67_03125</name>
</gene>
<dbReference type="GO" id="GO:0003677">
    <property type="term" value="F:DNA binding"/>
    <property type="evidence" value="ECO:0007669"/>
    <property type="project" value="UniProtKB-KW"/>
</dbReference>
<feature type="domain" description="HTH cro/C1-type" evidence="4">
    <location>
        <begin position="37"/>
        <end position="72"/>
    </location>
</feature>
<dbReference type="InterPro" id="IPR010982">
    <property type="entry name" value="Lambda_DNA-bd_dom_sf"/>
</dbReference>
<organism evidence="5 6">
    <name type="scientific">Acidihalobacter aeolianus</name>
    <dbReference type="NCBI Taxonomy" id="2792603"/>
    <lineage>
        <taxon>Bacteria</taxon>
        <taxon>Pseudomonadati</taxon>
        <taxon>Pseudomonadota</taxon>
        <taxon>Gammaproteobacteria</taxon>
        <taxon>Chromatiales</taxon>
        <taxon>Ectothiorhodospiraceae</taxon>
        <taxon>Acidihalobacter</taxon>
    </lineage>
</organism>
<keyword evidence="1" id="KW-0805">Transcription regulation</keyword>
<dbReference type="PANTHER" id="PTHR36511">
    <property type="entry name" value="MERR FAMILY BACTERIAL REGULATORY PROTEIN"/>
    <property type="match status" value="1"/>
</dbReference>
<dbReference type="Pfam" id="PF01381">
    <property type="entry name" value="HTH_3"/>
    <property type="match status" value="1"/>
</dbReference>
<protein>
    <submittedName>
        <fullName evidence="5">Transcriptional regulator</fullName>
    </submittedName>
</protein>
<keyword evidence="6" id="KW-1185">Reference proteome</keyword>
<dbReference type="InterPro" id="IPR001387">
    <property type="entry name" value="Cro/C1-type_HTH"/>
</dbReference>
<dbReference type="CDD" id="cd00093">
    <property type="entry name" value="HTH_XRE"/>
    <property type="match status" value="1"/>
</dbReference>
<evidence type="ECO:0000313" key="6">
    <source>
        <dbReference type="Proteomes" id="UP000095342"/>
    </source>
</evidence>
<evidence type="ECO:0000313" key="5">
    <source>
        <dbReference type="EMBL" id="AOV16193.1"/>
    </source>
</evidence>
<reference evidence="5 6" key="1">
    <citation type="submission" date="2016-09" db="EMBL/GenBank/DDBJ databases">
        <title>Acidihalobacter prosperus V6 (DSM14174).</title>
        <authorList>
            <person name="Khaleque H.N."/>
            <person name="Ramsay J.P."/>
            <person name="Murphy R.J.T."/>
            <person name="Kaksonen A.H."/>
            <person name="Boxall N.J."/>
            <person name="Watkin E.L.J."/>
        </authorList>
    </citation>
    <scope>NUCLEOTIDE SEQUENCE [LARGE SCALE GENOMIC DNA]</scope>
    <source>
        <strain evidence="5 6">V6</strain>
    </source>
</reference>
<dbReference type="Proteomes" id="UP000095342">
    <property type="component" value="Chromosome"/>
</dbReference>
<dbReference type="InterPro" id="IPR052359">
    <property type="entry name" value="HTH-type_reg/antitoxin"/>
</dbReference>